<dbReference type="GO" id="GO:0003904">
    <property type="term" value="F:deoxyribodipyrimidine photo-lyase activity"/>
    <property type="evidence" value="ECO:0007669"/>
    <property type="project" value="UniProtKB-EC"/>
</dbReference>
<evidence type="ECO:0000256" key="25">
    <source>
        <dbReference type="SAM" id="MobiDB-lite"/>
    </source>
</evidence>
<evidence type="ECO:0000256" key="7">
    <source>
        <dbReference type="ARBA" id="ARBA00013149"/>
    </source>
</evidence>
<comment type="subcellular location">
    <subcellularLocation>
        <location evidence="3">Membrane</location>
        <topology evidence="3">Multi-pass membrane protein</topology>
    </subcellularLocation>
</comment>
<dbReference type="EC" id="2.3.2.27" evidence="6"/>
<feature type="region of interest" description="Disordered" evidence="25">
    <location>
        <begin position="1591"/>
        <end position="1641"/>
    </location>
</feature>
<dbReference type="PROSITE" id="PS01084">
    <property type="entry name" value="DNA_PHOTOLYASES_2_2"/>
    <property type="match status" value="1"/>
</dbReference>
<keyword evidence="20 26" id="KW-0472">Membrane</keyword>
<evidence type="ECO:0000256" key="21">
    <source>
        <dbReference type="ARBA" id="ARBA00023204"/>
    </source>
</evidence>
<dbReference type="EMBL" id="NCKW01009496">
    <property type="protein sequence ID" value="POM66974.1"/>
    <property type="molecule type" value="Genomic_DNA"/>
</dbReference>
<dbReference type="PANTHER" id="PTHR13145:SF0">
    <property type="entry name" value="E3 UBIQUITIN-PROTEIN LIGASE MARCHF6"/>
    <property type="match status" value="1"/>
</dbReference>
<dbReference type="GO" id="GO:0036503">
    <property type="term" value="P:ERAD pathway"/>
    <property type="evidence" value="ECO:0007669"/>
    <property type="project" value="TreeGrafter"/>
</dbReference>
<dbReference type="GO" id="GO:0006281">
    <property type="term" value="P:DNA repair"/>
    <property type="evidence" value="ECO:0007669"/>
    <property type="project" value="UniProtKB-KW"/>
</dbReference>
<dbReference type="Gene3D" id="1.10.579.10">
    <property type="entry name" value="DNA Cyclobutane Dipyrimidine Photolyase, subunit A, domain 3"/>
    <property type="match status" value="1"/>
</dbReference>
<dbReference type="SUPFAM" id="SSF48173">
    <property type="entry name" value="Cryptochrome/photolyase FAD-binding domain"/>
    <property type="match status" value="1"/>
</dbReference>
<dbReference type="InterPro" id="IPR013083">
    <property type="entry name" value="Znf_RING/FYVE/PHD"/>
</dbReference>
<keyword evidence="17" id="KW-0862">Zinc</keyword>
<proteinExistence type="inferred from homology"/>
<dbReference type="PANTHER" id="PTHR13145">
    <property type="entry name" value="SSM4 PROTEIN"/>
    <property type="match status" value="1"/>
</dbReference>
<dbReference type="FunFam" id="3.30.40.10:FF:000287">
    <property type="entry name" value="RING finger membrane protein"/>
    <property type="match status" value="1"/>
</dbReference>
<evidence type="ECO:0000259" key="28">
    <source>
        <dbReference type="PROSITE" id="PS51645"/>
    </source>
</evidence>
<dbReference type="GO" id="GO:0005789">
    <property type="term" value="C:endoplasmic reticulum membrane"/>
    <property type="evidence" value="ECO:0007669"/>
    <property type="project" value="TreeGrafter"/>
</dbReference>
<evidence type="ECO:0000256" key="24">
    <source>
        <dbReference type="ARBA" id="ARBA00033999"/>
    </source>
</evidence>
<comment type="catalytic activity">
    <reaction evidence="1">
        <text>S-ubiquitinyl-[E2 ubiquitin-conjugating enzyme]-L-cysteine + [acceptor protein]-L-lysine = [E2 ubiquitin-conjugating enzyme]-L-cysteine + N(6)-ubiquitinyl-[acceptor protein]-L-lysine.</text>
        <dbReference type="EC" id="2.3.2.27"/>
    </reaction>
</comment>
<evidence type="ECO:0000256" key="23">
    <source>
        <dbReference type="ARBA" id="ARBA00031671"/>
    </source>
</evidence>
<evidence type="ECO:0000256" key="14">
    <source>
        <dbReference type="ARBA" id="ARBA00022771"/>
    </source>
</evidence>
<evidence type="ECO:0000313" key="30">
    <source>
        <dbReference type="Proteomes" id="UP000237271"/>
    </source>
</evidence>
<feature type="domain" description="RING-CH-type" evidence="27">
    <location>
        <begin position="21"/>
        <end position="82"/>
    </location>
</feature>
<feature type="transmembrane region" description="Helical" evidence="26">
    <location>
        <begin position="113"/>
        <end position="136"/>
    </location>
</feature>
<comment type="cofactor">
    <cofactor evidence="2">
        <name>FAD</name>
        <dbReference type="ChEBI" id="CHEBI:57692"/>
    </cofactor>
</comment>
<keyword evidence="21" id="KW-0234">DNA repair</keyword>
<sequence>MVDLRPVPEAHTAVVPPFNEFDDEDEAECRVCRGEAEPDRRLFAPCKCSGSIRFTHSDCLEQWLEHSGKSFCELCGHEFTFTPLYDANAPDVLPWTELLTTGLRVVLLKWLPFALRAVLVFVLWLAVAPWCTSWLYRMWLLRASAMVNVNFSERFDAPHIVADIFSGVILIVCIVFSFLALMSFADFLRFHLDHIEEEIAEDVPHHHHRHDHHVRRAQLGEGNHVDEGVENEQDADPRLRPMFENLRRLGNLDENAESDDSSDEEEWGENRGEPFADAFIQHREIGLPPPVEVADPVPEPQHELRQRRPLRNAPEMEEVRGRNAPEVAPRIPRNRVDPPNMNQREWEDDFEHMEINIAMDELLGLRGDFVVLFRNVSWLLAIAASLPIVSTAVASVVTFEAAADQELSLGGFLVQTLLGSIETAKQNGDCLQLVDICTTASSYIHRPLMDGLLWALRCLTAIVKVSTLLLLKMVILPIVLGLCIDFATLHLFMVSAQERIQFCMQNMICSLMVHWVLGITFMLFVTVSVLQMREVAHPDILAKVIRPQEDHPDLLRTLLSERCTKHARRMILSLVIYAALLLVLVHAPVRIASVLAPSFFPLSLRFQHFSPEIQVPLELLVVHLVVLSVLEHAKNDIGKFQHLGIVFACEWLGLTEFLLPQTELESVVDGHRKSKVVVLPPPPLHFHPRAQLPPEELRVDVCIVVIGTFLFGSLFIGRICMGPFERVSGINHDPLVMAAGVQIVWYFVNSIHALNVLMLPEDRVDPTLVQRGYSVRNMTPVNAVTCVVGWAFVCPFLLGQLMSSCVASANATSLESFLMGYLVFNLFAWLVCCFRKKRNNRRRNQRRPAVEELEADEEGFLDMDDEDELFEDDLNDDELEEEEERLLHEEGGADAGAAVAAEPMGFIACFRKAYRQLMFNVAVHESEAVRLRRDNIREKCFDVEFFQVNVLQPIAAFLLGMLVVPWLLSSVVLLVFSSETTNFEKTAFALCAFWVGTVFVLVRSHSHVTRWLSNLSESIRNERTGFQYGLSPTIVFGGCGRGRSGRPLSHSSAILEMVNVRRALEKLKLPSGLHRERIQWLYEGANSQPEGSYLLYWMQTSVRTKHNYALEYAVAAANELKLPLHVVYLFPDRSVVPALQADENDEWKAEAVQDANAHAFVTERHAVFALEGLSDAYQRLARRGLSFDVFHHQHKANDQLTRNELLEFCARRAALVVTDRPYLRPWRSALDKLVSSVEDEGDTDASSSSFGIVQVEGDVVVPAAVVTDKEEYAARTIRPRITKHLDRYVVPLESLVLEQAYQTEGNSLLTVLDNPNQLKPLDVTSSEAVSSTLELLDVDRSVKGVGWHFRGGEASASACAKKFLTPDKLARYATERNEPSLDAGSDLSLYLRYGHISVVRVVLAAHKLKRVAKAKEGLASFLEELIVRRELSVNLVVYNHDNYDSMLCLPSYAQITLLEHAKDKRDQLYSRDKLEFFQTGDRFWNAAQRELVVTGKMHGYMRMYWGKKLLEWTRTPEEGFNAALVLNNKYALDAPDPNSYAGVAWTFGKHDQGWKERPIFGKVRYMNEAGLKRKFRMDAYVLKVGRLAAKAKANPEDVKTTPPEEMESAKSGGKKVGSTRPAESDTTERDEIPAKKKKLQQ</sequence>
<feature type="transmembrane region" description="Helical" evidence="26">
    <location>
        <begin position="697"/>
        <end position="716"/>
    </location>
</feature>
<feature type="transmembrane region" description="Helical" evidence="26">
    <location>
        <begin position="376"/>
        <end position="399"/>
    </location>
</feature>
<evidence type="ECO:0000313" key="29">
    <source>
        <dbReference type="EMBL" id="POM66974.1"/>
    </source>
</evidence>
<keyword evidence="10" id="KW-0808">Transferase</keyword>
<evidence type="ECO:0000256" key="12">
    <source>
        <dbReference type="ARBA" id="ARBA00022723"/>
    </source>
</evidence>
<dbReference type="InterPro" id="IPR014729">
    <property type="entry name" value="Rossmann-like_a/b/a_fold"/>
</dbReference>
<feature type="transmembrane region" description="Helical" evidence="26">
    <location>
        <begin position="478"/>
        <end position="496"/>
    </location>
</feature>
<dbReference type="PROSITE" id="PS51645">
    <property type="entry name" value="PHR_CRY_ALPHA_BETA"/>
    <property type="match status" value="1"/>
</dbReference>
<keyword evidence="11 26" id="KW-0812">Transmembrane</keyword>
<evidence type="ECO:0000256" key="2">
    <source>
        <dbReference type="ARBA" id="ARBA00001974"/>
    </source>
</evidence>
<evidence type="ECO:0000256" key="18">
    <source>
        <dbReference type="ARBA" id="ARBA00022989"/>
    </source>
</evidence>
<dbReference type="Pfam" id="PF12906">
    <property type="entry name" value="RINGv"/>
    <property type="match status" value="1"/>
</dbReference>
<keyword evidence="15" id="KW-0833">Ubl conjugation pathway</keyword>
<keyword evidence="22" id="KW-0456">Lyase</keyword>
<feature type="transmembrane region" description="Helical" evidence="26">
    <location>
        <begin position="818"/>
        <end position="834"/>
    </location>
</feature>
<keyword evidence="13" id="KW-0227">DNA damage</keyword>
<comment type="caution">
    <text evidence="29">The sequence shown here is derived from an EMBL/GenBank/DDBJ whole genome shotgun (WGS) entry which is preliminary data.</text>
</comment>
<dbReference type="Proteomes" id="UP000237271">
    <property type="component" value="Unassembled WGS sequence"/>
</dbReference>
<evidence type="ECO:0000256" key="11">
    <source>
        <dbReference type="ARBA" id="ARBA00022692"/>
    </source>
</evidence>
<feature type="transmembrane region" description="Helical" evidence="26">
    <location>
        <begin position="508"/>
        <end position="530"/>
    </location>
</feature>
<dbReference type="CDD" id="cd16702">
    <property type="entry name" value="RING_CH-C4HC3_MARCH6"/>
    <property type="match status" value="1"/>
</dbReference>
<feature type="transmembrane region" description="Helical" evidence="26">
    <location>
        <begin position="571"/>
        <end position="593"/>
    </location>
</feature>
<dbReference type="Gene3D" id="1.25.40.80">
    <property type="match status" value="1"/>
</dbReference>
<comment type="catalytic activity">
    <reaction evidence="24">
        <text>cyclobutadipyrimidine (in DNA) = 2 pyrimidine residues (in DNA).</text>
        <dbReference type="EC" id="4.1.99.3"/>
    </reaction>
</comment>
<keyword evidence="14" id="KW-0863">Zinc-finger</keyword>
<feature type="compositionally biased region" description="Acidic residues" evidence="25">
    <location>
        <begin position="254"/>
        <end position="267"/>
    </location>
</feature>
<gene>
    <name evidence="29" type="ORF">PHPALM_17091</name>
</gene>
<organism evidence="29 30">
    <name type="scientific">Phytophthora palmivora</name>
    <dbReference type="NCBI Taxonomy" id="4796"/>
    <lineage>
        <taxon>Eukaryota</taxon>
        <taxon>Sar</taxon>
        <taxon>Stramenopiles</taxon>
        <taxon>Oomycota</taxon>
        <taxon>Peronosporomycetes</taxon>
        <taxon>Peronosporales</taxon>
        <taxon>Peronosporaceae</taxon>
        <taxon>Phytophthora</taxon>
    </lineage>
</organism>
<evidence type="ECO:0000256" key="20">
    <source>
        <dbReference type="ARBA" id="ARBA00023136"/>
    </source>
</evidence>
<evidence type="ECO:0000256" key="4">
    <source>
        <dbReference type="ARBA" id="ARBA00004906"/>
    </source>
</evidence>
<evidence type="ECO:0000256" key="19">
    <source>
        <dbReference type="ARBA" id="ARBA00023125"/>
    </source>
</evidence>
<feature type="region of interest" description="Disordered" evidence="25">
    <location>
        <begin position="219"/>
        <end position="270"/>
    </location>
</feature>
<evidence type="ECO:0000256" key="10">
    <source>
        <dbReference type="ARBA" id="ARBA00022679"/>
    </source>
</evidence>
<dbReference type="SUPFAM" id="SSF57850">
    <property type="entry name" value="RING/U-box"/>
    <property type="match status" value="1"/>
</dbReference>
<dbReference type="PROSITE" id="PS51292">
    <property type="entry name" value="ZF_RING_CH"/>
    <property type="match status" value="1"/>
</dbReference>
<keyword evidence="16" id="KW-0274">FAD</keyword>
<protein>
    <recommendedName>
        <fullName evidence="8">Deoxyribodipyrimidine photo-lyase</fullName>
        <ecNumber evidence="6">2.3.2.27</ecNumber>
        <ecNumber evidence="7">4.1.99.3</ecNumber>
    </recommendedName>
    <alternativeName>
        <fullName evidence="23">DNA photolyase</fullName>
    </alternativeName>
</protein>
<feature type="compositionally biased region" description="Basic and acidic residues" evidence="25">
    <location>
        <begin position="1622"/>
        <end position="1634"/>
    </location>
</feature>
<feature type="domain" description="Photolyase/cryptochrome alpha/beta" evidence="28">
    <location>
        <begin position="1092"/>
        <end position="1252"/>
    </location>
</feature>
<dbReference type="InterPro" id="IPR036155">
    <property type="entry name" value="Crypto/Photolyase_N_sf"/>
</dbReference>
<feature type="transmembrane region" description="Helical" evidence="26">
    <location>
        <begin position="736"/>
        <end position="759"/>
    </location>
</feature>
<keyword evidence="30" id="KW-1185">Reference proteome</keyword>
<dbReference type="EC" id="4.1.99.3" evidence="7"/>
<evidence type="ECO:0000256" key="8">
    <source>
        <dbReference type="ARBA" id="ARBA00014046"/>
    </source>
</evidence>
<evidence type="ECO:0000256" key="9">
    <source>
        <dbReference type="ARBA" id="ARBA00022630"/>
    </source>
</evidence>
<dbReference type="SMART" id="SM00744">
    <property type="entry name" value="RINGv"/>
    <property type="match status" value="1"/>
</dbReference>
<dbReference type="FunFam" id="1.10.579.10:FF:000002">
    <property type="entry name" value="Deoxyribodipyrimidine photolyase"/>
    <property type="match status" value="1"/>
</dbReference>
<dbReference type="InterPro" id="IPR032673">
    <property type="entry name" value="DNA_photolyase_2_CS"/>
</dbReference>
<dbReference type="GO" id="GO:0061630">
    <property type="term" value="F:ubiquitin protein ligase activity"/>
    <property type="evidence" value="ECO:0007669"/>
    <property type="project" value="UniProtKB-EC"/>
</dbReference>
<evidence type="ECO:0000256" key="16">
    <source>
        <dbReference type="ARBA" id="ARBA00022827"/>
    </source>
</evidence>
<evidence type="ECO:0000256" key="1">
    <source>
        <dbReference type="ARBA" id="ARBA00000900"/>
    </source>
</evidence>
<evidence type="ECO:0000256" key="3">
    <source>
        <dbReference type="ARBA" id="ARBA00004141"/>
    </source>
</evidence>
<evidence type="ECO:0000256" key="15">
    <source>
        <dbReference type="ARBA" id="ARBA00022786"/>
    </source>
</evidence>
<accession>A0A2P4XN69</accession>
<dbReference type="Pfam" id="PF00875">
    <property type="entry name" value="DNA_photolyase"/>
    <property type="match status" value="1"/>
</dbReference>
<keyword evidence="19" id="KW-0238">DNA-binding</keyword>
<dbReference type="GO" id="GO:0003677">
    <property type="term" value="F:DNA binding"/>
    <property type="evidence" value="ECO:0007669"/>
    <property type="project" value="UniProtKB-KW"/>
</dbReference>
<evidence type="ECO:0000259" key="27">
    <source>
        <dbReference type="PROSITE" id="PS51292"/>
    </source>
</evidence>
<dbReference type="InterPro" id="IPR036134">
    <property type="entry name" value="Crypto/Photolyase_FAD-like_sf"/>
</dbReference>
<evidence type="ECO:0000256" key="5">
    <source>
        <dbReference type="ARBA" id="ARBA00006409"/>
    </source>
</evidence>
<dbReference type="Gene3D" id="3.40.50.620">
    <property type="entry name" value="HUPs"/>
    <property type="match status" value="1"/>
</dbReference>
<evidence type="ECO:0000256" key="17">
    <source>
        <dbReference type="ARBA" id="ARBA00022833"/>
    </source>
</evidence>
<feature type="transmembrane region" description="Helical" evidence="26">
    <location>
        <begin position="780"/>
        <end position="798"/>
    </location>
</feature>
<dbReference type="GO" id="GO:0008270">
    <property type="term" value="F:zinc ion binding"/>
    <property type="evidence" value="ECO:0007669"/>
    <property type="project" value="UniProtKB-KW"/>
</dbReference>
<keyword evidence="12" id="KW-0479">Metal-binding</keyword>
<feature type="transmembrane region" description="Helical" evidence="26">
    <location>
        <begin position="954"/>
        <end position="977"/>
    </location>
</feature>
<name>A0A2P4XN69_9STRA</name>
<evidence type="ECO:0000256" key="22">
    <source>
        <dbReference type="ARBA" id="ARBA00023239"/>
    </source>
</evidence>
<dbReference type="SUPFAM" id="SSF52425">
    <property type="entry name" value="Cryptochrome/photolyase, N-terminal domain"/>
    <property type="match status" value="1"/>
</dbReference>
<evidence type="ECO:0000256" key="13">
    <source>
        <dbReference type="ARBA" id="ARBA00022763"/>
    </source>
</evidence>
<feature type="compositionally biased region" description="Basic and acidic residues" evidence="25">
    <location>
        <begin position="235"/>
        <end position="251"/>
    </location>
</feature>
<dbReference type="InterPro" id="IPR006050">
    <property type="entry name" value="DNA_photolyase_N"/>
</dbReference>
<dbReference type="OrthoDB" id="264354at2759"/>
<evidence type="ECO:0000256" key="26">
    <source>
        <dbReference type="SAM" id="Phobius"/>
    </source>
</evidence>
<dbReference type="Gene3D" id="3.30.40.10">
    <property type="entry name" value="Zinc/RING finger domain, C3HC4 (zinc finger)"/>
    <property type="match status" value="1"/>
</dbReference>
<feature type="transmembrane region" description="Helical" evidence="26">
    <location>
        <begin position="613"/>
        <end position="630"/>
    </location>
</feature>
<evidence type="ECO:0000256" key="6">
    <source>
        <dbReference type="ARBA" id="ARBA00012483"/>
    </source>
</evidence>
<keyword evidence="18 26" id="KW-1133">Transmembrane helix</keyword>
<feature type="transmembrane region" description="Helical" evidence="26">
    <location>
        <begin position="164"/>
        <end position="185"/>
    </location>
</feature>
<comment type="similarity">
    <text evidence="5">Belongs to the DNA photolyase class-2 family.</text>
</comment>
<keyword evidence="9" id="KW-0285">Flavoprotein</keyword>
<dbReference type="InterPro" id="IPR011016">
    <property type="entry name" value="Znf_RING-CH"/>
</dbReference>
<comment type="pathway">
    <text evidence="4">Protein modification; protein ubiquitination.</text>
</comment>
<reference evidence="29 30" key="1">
    <citation type="journal article" date="2017" name="Genome Biol. Evol.">
        <title>Phytophthora megakarya and P. palmivora, closely related causal agents of cacao black pod rot, underwent increases in genome sizes and gene numbers by different mechanisms.</title>
        <authorList>
            <person name="Ali S.S."/>
            <person name="Shao J."/>
            <person name="Lary D.J."/>
            <person name="Kronmiller B."/>
            <person name="Shen D."/>
            <person name="Strem M.D."/>
            <person name="Amoako-Attah I."/>
            <person name="Akrofi A.Y."/>
            <person name="Begoude B.A."/>
            <person name="Ten Hoopen G.M."/>
            <person name="Coulibaly K."/>
            <person name="Kebe B.I."/>
            <person name="Melnick R.L."/>
            <person name="Guiltinan M.J."/>
            <person name="Tyler B.M."/>
            <person name="Meinhardt L.W."/>
            <person name="Bailey B.A."/>
        </authorList>
    </citation>
    <scope>NUCLEOTIDE SEQUENCE [LARGE SCALE GENOMIC DNA]</scope>
    <source>
        <strain evidence="30">sbr112.9</strain>
    </source>
</reference>